<evidence type="ECO:0000256" key="1">
    <source>
        <dbReference type="ARBA" id="ARBA00005454"/>
    </source>
</evidence>
<evidence type="ECO:0000256" key="4">
    <source>
        <dbReference type="ARBA" id="ARBA00022801"/>
    </source>
</evidence>
<evidence type="ECO:0000256" key="3">
    <source>
        <dbReference type="ARBA" id="ARBA00022792"/>
    </source>
</evidence>
<dbReference type="GO" id="GO:0006412">
    <property type="term" value="P:translation"/>
    <property type="evidence" value="ECO:0007669"/>
    <property type="project" value="UniProtKB-KW"/>
</dbReference>
<dbReference type="PROSITE" id="PS00301">
    <property type="entry name" value="G_TR_1"/>
    <property type="match status" value="1"/>
</dbReference>
<dbReference type="SUPFAM" id="SSF50447">
    <property type="entry name" value="Translation proteins"/>
    <property type="match status" value="1"/>
</dbReference>
<dbReference type="InterPro" id="IPR005225">
    <property type="entry name" value="Small_GTP-bd"/>
</dbReference>
<dbReference type="InterPro" id="IPR000640">
    <property type="entry name" value="EFG_V-like"/>
</dbReference>
<proteinExistence type="inferred from homology"/>
<dbReference type="CDD" id="cd03709">
    <property type="entry name" value="lepA_C"/>
    <property type="match status" value="1"/>
</dbReference>
<dbReference type="PANTHER" id="PTHR43512">
    <property type="entry name" value="TRANSLATION FACTOR GUF1-RELATED"/>
    <property type="match status" value="1"/>
</dbReference>
<accession>G0U5U7</accession>
<dbReference type="PRINTS" id="PR00315">
    <property type="entry name" value="ELONGATNFCT"/>
</dbReference>
<dbReference type="AlphaFoldDB" id="G0U5U7"/>
<dbReference type="InterPro" id="IPR009000">
    <property type="entry name" value="Transl_B-barrel_sf"/>
</dbReference>
<evidence type="ECO:0000259" key="10">
    <source>
        <dbReference type="PROSITE" id="PS51722"/>
    </source>
</evidence>
<dbReference type="InterPro" id="IPR035654">
    <property type="entry name" value="LepA_IV"/>
</dbReference>
<feature type="binding site" evidence="9">
    <location>
        <begin position="123"/>
        <end position="130"/>
    </location>
    <ligand>
        <name>GTP</name>
        <dbReference type="ChEBI" id="CHEBI:37565"/>
    </ligand>
</feature>
<dbReference type="VEuPathDB" id="TriTrypDB:TvY486_1003010"/>
<gene>
    <name evidence="11" type="ORF">TVY486_1003010</name>
</gene>
<keyword evidence="6 9" id="KW-0496">Mitochondrion</keyword>
<dbReference type="PANTHER" id="PTHR43512:SF7">
    <property type="entry name" value="TRANSLATION FACTOR GUF1, MITOCHONDRIAL"/>
    <property type="match status" value="1"/>
</dbReference>
<keyword evidence="9" id="KW-0648">Protein biosynthesis</keyword>
<dbReference type="Pfam" id="PF00009">
    <property type="entry name" value="GTP_EFTU"/>
    <property type="match status" value="1"/>
</dbReference>
<sequence>MWNRTIQATMKFPRFHCMALGVWASNHLYRVPIWGLSLRTYSHGGTVCCAGTVDAPSASMNGAKVETTPEAFTSSYALLRHTIPPTEATMGRPRPVDDDQASRSLAALKEFPSERIRNIAVVAHVDHGKTTLCDVMLRRTGTLQGGSLVGTYTDRLLVERERGITVKAQTSSMFVEHNGIEYLINLIDTPGHVDFQYEVSRSVGAAQGVLLLVDVVQGIEAQTMAHFHMALERSLVILPVFTKVDKVLTDTAVESALRELEDSTGLLRSEVILTSAKAQLGIEVLLRAIIERVPPPKGISGLSDASQLPPLLPGSDAHAASMAEMVPLRALLLDSWTRECGGGLCSSITKSGESAGGKTNAGGSCAISTHGRESDSITCLLRVIDGTLTARMQVLLYHSRKRYEVREVGIIHPDLRPTAALTAGMVGYVVFSHVRREDLLVGETFYTLPTRKFTREDIVPIAGFKRSHPVVFAGVYPDEGGYITQLREAVDRLCINDPAVTVESVDCQALGAGLQLGFMGILHMQVFQERLMNEFGQQVLVTPPVVQYKYCEAGEAGTQALKPLNVHTWRWLHEGVACYMEPYVTATIVTPREYTQAIDGEAQRCYRGTQMDMRMMDDARMLLRYKMPLADLVRGFCGSVKSISHGYASLEYDDVVYEKADLVRVDIVVQKLRVSALSIICPRSEAAAIGKRIVSCLKSNLSRISVDIPLQAMVGGKIVARETVKAYRKDVTAKIHAGDITRKQKKWNDQKKGKERIARRTVGGVTFDQSVLAAAMGAVML</sequence>
<dbReference type="Gene3D" id="2.40.30.10">
    <property type="entry name" value="Translation factors"/>
    <property type="match status" value="1"/>
</dbReference>
<evidence type="ECO:0000256" key="9">
    <source>
        <dbReference type="HAMAP-Rule" id="MF_03137"/>
    </source>
</evidence>
<evidence type="ECO:0000256" key="5">
    <source>
        <dbReference type="ARBA" id="ARBA00022946"/>
    </source>
</evidence>
<dbReference type="Pfam" id="PF00679">
    <property type="entry name" value="EFG_C"/>
    <property type="match status" value="1"/>
</dbReference>
<keyword evidence="7 9" id="KW-0342">GTP-binding</keyword>
<comment type="similarity">
    <text evidence="1">Belongs to the TRAFAC class translation factor GTPase superfamily. Classic translation factor GTPase family. LepA subfamily.</text>
</comment>
<dbReference type="InterPro" id="IPR006297">
    <property type="entry name" value="EF-4"/>
</dbReference>
<dbReference type="Gene3D" id="3.40.50.300">
    <property type="entry name" value="P-loop containing nucleotide triphosphate hydrolases"/>
    <property type="match status" value="1"/>
</dbReference>
<reference evidence="11" key="1">
    <citation type="journal article" date="2012" name="Proc. Natl. Acad. Sci. U.S.A.">
        <title>Antigenic diversity is generated by distinct evolutionary mechanisms in African trypanosome species.</title>
        <authorList>
            <person name="Jackson A.P."/>
            <person name="Berry A."/>
            <person name="Aslett M."/>
            <person name="Allison H.C."/>
            <person name="Burton P."/>
            <person name="Vavrova-Anderson J."/>
            <person name="Brown R."/>
            <person name="Browne H."/>
            <person name="Corton N."/>
            <person name="Hauser H."/>
            <person name="Gamble J."/>
            <person name="Gilderthorp R."/>
            <person name="Marcello L."/>
            <person name="McQuillan J."/>
            <person name="Otto T.D."/>
            <person name="Quail M.A."/>
            <person name="Sanders M.J."/>
            <person name="van Tonder A."/>
            <person name="Ginger M.L."/>
            <person name="Field M.C."/>
            <person name="Barry J.D."/>
            <person name="Hertz-Fowler C."/>
            <person name="Berriman M."/>
        </authorList>
    </citation>
    <scope>NUCLEOTIDE SEQUENCE</scope>
    <source>
        <strain evidence="11">Y486</strain>
    </source>
</reference>
<protein>
    <recommendedName>
        <fullName evidence="9">Translation factor GUF1 homolog, mitochondrial</fullName>
        <ecNumber evidence="9">3.6.5.n1</ecNumber>
    </recommendedName>
    <alternativeName>
        <fullName evidence="9">Elongation factor 4 homolog</fullName>
        <shortName evidence="9">EF-4</shortName>
    </alternativeName>
    <alternativeName>
        <fullName evidence="9">GTPase GUF1 homolog</fullName>
    </alternativeName>
    <alternativeName>
        <fullName evidence="9">Ribosomal back-translocase</fullName>
    </alternativeName>
</protein>
<keyword evidence="3 9" id="KW-0999">Mitochondrion inner membrane</keyword>
<dbReference type="InterPro" id="IPR013842">
    <property type="entry name" value="LepA_CTD"/>
</dbReference>
<dbReference type="InterPro" id="IPR000795">
    <property type="entry name" value="T_Tr_GTP-bd_dom"/>
</dbReference>
<keyword evidence="2 9" id="KW-0547">Nucleotide-binding</keyword>
<keyword evidence="5" id="KW-0809">Transit peptide</keyword>
<dbReference type="InterPro" id="IPR035647">
    <property type="entry name" value="EFG_III/V"/>
</dbReference>
<dbReference type="NCBIfam" id="TIGR00231">
    <property type="entry name" value="small_GTP"/>
    <property type="match status" value="1"/>
</dbReference>
<organism evidence="11">
    <name type="scientific">Trypanosoma vivax (strain Y486)</name>
    <dbReference type="NCBI Taxonomy" id="1055687"/>
    <lineage>
        <taxon>Eukaryota</taxon>
        <taxon>Discoba</taxon>
        <taxon>Euglenozoa</taxon>
        <taxon>Kinetoplastea</taxon>
        <taxon>Metakinetoplastina</taxon>
        <taxon>Trypanosomatida</taxon>
        <taxon>Trypanosomatidae</taxon>
        <taxon>Trypanosoma</taxon>
        <taxon>Duttonella</taxon>
    </lineage>
</organism>
<dbReference type="Pfam" id="PF06421">
    <property type="entry name" value="LepA_C"/>
    <property type="match status" value="1"/>
</dbReference>
<evidence type="ECO:0000256" key="2">
    <source>
        <dbReference type="ARBA" id="ARBA00022741"/>
    </source>
</evidence>
<dbReference type="InterPro" id="IPR031157">
    <property type="entry name" value="G_TR_CS"/>
</dbReference>
<evidence type="ECO:0000256" key="8">
    <source>
        <dbReference type="ARBA" id="ARBA00023136"/>
    </source>
</evidence>
<dbReference type="Gene3D" id="3.30.70.240">
    <property type="match status" value="1"/>
</dbReference>
<dbReference type="GO" id="GO:0005743">
    <property type="term" value="C:mitochondrial inner membrane"/>
    <property type="evidence" value="ECO:0007669"/>
    <property type="project" value="UniProtKB-SubCell"/>
</dbReference>
<dbReference type="Gene3D" id="3.30.70.2570">
    <property type="entry name" value="Elongation factor 4, C-terminal domain"/>
    <property type="match status" value="1"/>
</dbReference>
<name>G0U5U7_TRYVY</name>
<dbReference type="EC" id="3.6.5.n1" evidence="9"/>
<dbReference type="FunFam" id="3.30.70.240:FF:000007">
    <property type="entry name" value="Translation factor GUF1, mitochondrial"/>
    <property type="match status" value="1"/>
</dbReference>
<dbReference type="Gene3D" id="3.30.70.870">
    <property type="entry name" value="Elongation Factor G (Translational Gtpase), domain 3"/>
    <property type="match status" value="1"/>
</dbReference>
<feature type="domain" description="Tr-type G" evidence="10">
    <location>
        <begin position="114"/>
        <end position="297"/>
    </location>
</feature>
<dbReference type="GO" id="GO:0005525">
    <property type="term" value="F:GTP binding"/>
    <property type="evidence" value="ECO:0007669"/>
    <property type="project" value="UniProtKB-UniRule"/>
</dbReference>
<dbReference type="GO" id="GO:0045727">
    <property type="term" value="P:positive regulation of translation"/>
    <property type="evidence" value="ECO:0007669"/>
    <property type="project" value="UniProtKB-UniRule"/>
</dbReference>
<dbReference type="HAMAP" id="MF_00071">
    <property type="entry name" value="LepA"/>
    <property type="match status" value="1"/>
</dbReference>
<comment type="function">
    <text evidence="9">Promotes mitochondrial protein synthesis. May act as a fidelity factor of the translation reaction, by catalyzing a one-codon backward translocation of tRNAs on improperly translocated ribosomes. Binds to mitochondrial ribosomes in a GTP-dependent manner.</text>
</comment>
<dbReference type="FunFam" id="3.30.70.2570:FF:000001">
    <property type="entry name" value="Translation factor GUF1, mitochondrial"/>
    <property type="match status" value="1"/>
</dbReference>
<comment type="catalytic activity">
    <reaction evidence="9">
        <text>GTP + H2O = GDP + phosphate + H(+)</text>
        <dbReference type="Rhea" id="RHEA:19669"/>
        <dbReference type="ChEBI" id="CHEBI:15377"/>
        <dbReference type="ChEBI" id="CHEBI:15378"/>
        <dbReference type="ChEBI" id="CHEBI:37565"/>
        <dbReference type="ChEBI" id="CHEBI:43474"/>
        <dbReference type="ChEBI" id="CHEBI:58189"/>
        <dbReference type="EC" id="3.6.5.n1"/>
    </reaction>
</comment>
<dbReference type="SUPFAM" id="SSF54980">
    <property type="entry name" value="EF-G C-terminal domain-like"/>
    <property type="match status" value="2"/>
</dbReference>
<dbReference type="PROSITE" id="PS51722">
    <property type="entry name" value="G_TR_2"/>
    <property type="match status" value="1"/>
</dbReference>
<evidence type="ECO:0000256" key="6">
    <source>
        <dbReference type="ARBA" id="ARBA00023128"/>
    </source>
</evidence>
<comment type="similarity">
    <text evidence="9">Belongs to the GTP-binding elongation factor family. LepA subfamily.</text>
</comment>
<dbReference type="InterPro" id="IPR038363">
    <property type="entry name" value="LepA_C_sf"/>
</dbReference>
<keyword evidence="4 9" id="KW-0378">Hydrolase</keyword>
<dbReference type="GO" id="GO:0003924">
    <property type="term" value="F:GTPase activity"/>
    <property type="evidence" value="ECO:0007669"/>
    <property type="project" value="UniProtKB-UniRule"/>
</dbReference>
<dbReference type="InterPro" id="IPR027417">
    <property type="entry name" value="P-loop_NTPase"/>
</dbReference>
<dbReference type="GO" id="GO:0097177">
    <property type="term" value="F:mitochondrial ribosome binding"/>
    <property type="evidence" value="ECO:0007669"/>
    <property type="project" value="TreeGrafter"/>
</dbReference>
<dbReference type="EMBL" id="HE573026">
    <property type="protein sequence ID" value="CCC51248.1"/>
    <property type="molecule type" value="Genomic_DNA"/>
</dbReference>
<comment type="subcellular location">
    <subcellularLocation>
        <location evidence="9">Mitochondrion inner membrane</location>
        <topology evidence="9">Peripheral membrane protein</topology>
        <orientation evidence="9">Matrix side</orientation>
    </subcellularLocation>
</comment>
<keyword evidence="8 9" id="KW-0472">Membrane</keyword>
<evidence type="ECO:0000313" key="11">
    <source>
        <dbReference type="EMBL" id="CCC51248.1"/>
    </source>
</evidence>
<dbReference type="GO" id="GO:0005759">
    <property type="term" value="C:mitochondrial matrix"/>
    <property type="evidence" value="ECO:0007669"/>
    <property type="project" value="UniProtKB-UniRule"/>
</dbReference>
<evidence type="ECO:0000256" key="7">
    <source>
        <dbReference type="ARBA" id="ARBA00023134"/>
    </source>
</evidence>
<feature type="binding site" evidence="9">
    <location>
        <begin position="242"/>
        <end position="245"/>
    </location>
    <ligand>
        <name>GTP</name>
        <dbReference type="ChEBI" id="CHEBI:37565"/>
    </ligand>
</feature>
<feature type="binding site" evidence="9">
    <location>
        <begin position="188"/>
        <end position="192"/>
    </location>
    <ligand>
        <name>GTP</name>
        <dbReference type="ChEBI" id="CHEBI:37565"/>
    </ligand>
</feature>
<dbReference type="SUPFAM" id="SSF52540">
    <property type="entry name" value="P-loop containing nucleoside triphosphate hydrolases"/>
    <property type="match status" value="1"/>
</dbReference>